<keyword evidence="1" id="KW-0812">Transmembrane</keyword>
<dbReference type="Proteomes" id="UP000007947">
    <property type="component" value="Chromosome"/>
</dbReference>
<accession>F5XM58</accession>
<evidence type="ECO:0000313" key="2">
    <source>
        <dbReference type="EMBL" id="BAK36315.1"/>
    </source>
</evidence>
<feature type="transmembrane region" description="Helical" evidence="1">
    <location>
        <begin position="88"/>
        <end position="105"/>
    </location>
</feature>
<dbReference type="HOGENOM" id="CLU_1935624_0_0_11"/>
<feature type="transmembrane region" description="Helical" evidence="1">
    <location>
        <begin position="35"/>
        <end position="53"/>
    </location>
</feature>
<feature type="transmembrane region" description="Helical" evidence="1">
    <location>
        <begin position="65"/>
        <end position="82"/>
    </location>
</feature>
<protein>
    <submittedName>
        <fullName evidence="2">Uncharacterized protein</fullName>
    </submittedName>
</protein>
<keyword evidence="1" id="KW-1133">Transmembrane helix</keyword>
<dbReference type="STRING" id="1032480.MLP_33010"/>
<keyword evidence="3" id="KW-1185">Reference proteome</keyword>
<sequence length="130" mass="14126">MMDKNLLTGLGALTGLVSMAGMIRLIEGAGLTSAFSWVFLLLAMVPWIVYAAWRARHGTLSRPAALAVLGIDVLGFIGVWLFTLGPVIALAASLVAFAIIWVHDWPQRRARGEDVFVRIEELADTPEHVS</sequence>
<evidence type="ECO:0000313" key="3">
    <source>
        <dbReference type="Proteomes" id="UP000007947"/>
    </source>
</evidence>
<gene>
    <name evidence="2" type="ordered locus">MLP_33010</name>
</gene>
<dbReference type="AlphaFoldDB" id="F5XM58"/>
<organism evidence="2 3">
    <name type="scientific">Microlunatus phosphovorus (strain ATCC 700054 / DSM 10555 / JCM 9379 / NBRC 101784 / NCIMB 13414 / VKM Ac-1990 / NM-1)</name>
    <dbReference type="NCBI Taxonomy" id="1032480"/>
    <lineage>
        <taxon>Bacteria</taxon>
        <taxon>Bacillati</taxon>
        <taxon>Actinomycetota</taxon>
        <taxon>Actinomycetes</taxon>
        <taxon>Propionibacteriales</taxon>
        <taxon>Propionibacteriaceae</taxon>
        <taxon>Microlunatus</taxon>
    </lineage>
</organism>
<dbReference type="KEGG" id="mph:MLP_33010"/>
<keyword evidence="1" id="KW-0472">Membrane</keyword>
<dbReference type="EMBL" id="AP012204">
    <property type="protein sequence ID" value="BAK36315.1"/>
    <property type="molecule type" value="Genomic_DNA"/>
</dbReference>
<reference evidence="2 3" key="1">
    <citation type="submission" date="2011-05" db="EMBL/GenBank/DDBJ databases">
        <title>Whole genome sequence of Microlunatus phosphovorus NM-1.</title>
        <authorList>
            <person name="Hosoyama A."/>
            <person name="Sasaki K."/>
            <person name="Harada T."/>
            <person name="Igarashi R."/>
            <person name="Kawakoshi A."/>
            <person name="Sasagawa M."/>
            <person name="Fukada J."/>
            <person name="Nakamura S."/>
            <person name="Katano Y."/>
            <person name="Hanada S."/>
            <person name="Kamagata Y."/>
            <person name="Nakamura N."/>
            <person name="Yamazaki S."/>
            <person name="Fujita N."/>
        </authorList>
    </citation>
    <scope>NUCLEOTIDE SEQUENCE [LARGE SCALE GENOMIC DNA]</scope>
    <source>
        <strain evidence="3">ATCC 700054 / DSM 10555 / JCM 9379 / NBRC 101784 / NCIMB 13414 / VKM Ac-1990 / NM-1</strain>
    </source>
</reference>
<evidence type="ECO:0000256" key="1">
    <source>
        <dbReference type="SAM" id="Phobius"/>
    </source>
</evidence>
<proteinExistence type="predicted"/>
<name>F5XM58_MICPN</name>